<organism evidence="4 5">
    <name type="scientific">Ceratopteris richardii</name>
    <name type="common">Triangle waterfern</name>
    <dbReference type="NCBI Taxonomy" id="49495"/>
    <lineage>
        <taxon>Eukaryota</taxon>
        <taxon>Viridiplantae</taxon>
        <taxon>Streptophyta</taxon>
        <taxon>Embryophyta</taxon>
        <taxon>Tracheophyta</taxon>
        <taxon>Polypodiopsida</taxon>
        <taxon>Polypodiidae</taxon>
        <taxon>Polypodiales</taxon>
        <taxon>Pteridineae</taxon>
        <taxon>Pteridaceae</taxon>
        <taxon>Parkerioideae</taxon>
        <taxon>Ceratopteris</taxon>
    </lineage>
</organism>
<dbReference type="Pfam" id="PF14432">
    <property type="entry name" value="DYW_deaminase"/>
    <property type="match status" value="1"/>
</dbReference>
<reference evidence="4" key="1">
    <citation type="submission" date="2021-08" db="EMBL/GenBank/DDBJ databases">
        <title>WGS assembly of Ceratopteris richardii.</title>
        <authorList>
            <person name="Marchant D.B."/>
            <person name="Chen G."/>
            <person name="Jenkins J."/>
            <person name="Shu S."/>
            <person name="Leebens-Mack J."/>
            <person name="Grimwood J."/>
            <person name="Schmutz J."/>
            <person name="Soltis P."/>
            <person name="Soltis D."/>
            <person name="Chen Z.-H."/>
        </authorList>
    </citation>
    <scope>NUCLEOTIDE SEQUENCE</scope>
    <source>
        <strain evidence="4">Whitten #5841</strain>
        <tissue evidence="4">Leaf</tissue>
    </source>
</reference>
<name>A0A8T2V2L8_CERRI</name>
<dbReference type="FunFam" id="1.25.40.10:FF:000031">
    <property type="entry name" value="Pentatricopeptide repeat-containing protein mitochondrial"/>
    <property type="match status" value="1"/>
</dbReference>
<dbReference type="Proteomes" id="UP000825935">
    <property type="component" value="Chromosome 4"/>
</dbReference>
<evidence type="ECO:0000256" key="1">
    <source>
        <dbReference type="ARBA" id="ARBA00022737"/>
    </source>
</evidence>
<dbReference type="InterPro" id="IPR032867">
    <property type="entry name" value="DYW_dom"/>
</dbReference>
<feature type="repeat" description="PPR" evidence="2">
    <location>
        <begin position="231"/>
        <end position="265"/>
    </location>
</feature>
<dbReference type="EMBL" id="CM035409">
    <property type="protein sequence ID" value="KAH7440183.1"/>
    <property type="molecule type" value="Genomic_DNA"/>
</dbReference>
<evidence type="ECO:0000256" key="2">
    <source>
        <dbReference type="PROSITE-ProRule" id="PRU00708"/>
    </source>
</evidence>
<feature type="repeat" description="PPR" evidence="2">
    <location>
        <begin position="771"/>
        <end position="801"/>
    </location>
</feature>
<dbReference type="Pfam" id="PF13041">
    <property type="entry name" value="PPR_2"/>
    <property type="match status" value="6"/>
</dbReference>
<dbReference type="InterPro" id="IPR046960">
    <property type="entry name" value="PPR_At4g14850-like_plant"/>
</dbReference>
<feature type="domain" description="DYW" evidence="3">
    <location>
        <begin position="947"/>
        <end position="1038"/>
    </location>
</feature>
<dbReference type="GO" id="GO:0008270">
    <property type="term" value="F:zinc ion binding"/>
    <property type="evidence" value="ECO:0007669"/>
    <property type="project" value="InterPro"/>
</dbReference>
<dbReference type="FunFam" id="1.25.40.10:FF:000285">
    <property type="entry name" value="Pentatricopeptide repeat-containing protein, chloroplastic"/>
    <property type="match status" value="1"/>
</dbReference>
<feature type="repeat" description="PPR" evidence="2">
    <location>
        <begin position="433"/>
        <end position="467"/>
    </location>
</feature>
<feature type="repeat" description="PPR" evidence="2">
    <location>
        <begin position="736"/>
        <end position="770"/>
    </location>
</feature>
<protein>
    <recommendedName>
        <fullName evidence="3">DYW domain-containing protein</fullName>
    </recommendedName>
</protein>
<feature type="repeat" description="PPR" evidence="2">
    <location>
        <begin position="635"/>
        <end position="669"/>
    </location>
</feature>
<keyword evidence="5" id="KW-1185">Reference proteome</keyword>
<comment type="caution">
    <text evidence="4">The sequence shown here is derived from an EMBL/GenBank/DDBJ whole genome shotgun (WGS) entry which is preliminary data.</text>
</comment>
<dbReference type="FunFam" id="1.25.40.10:FF:000090">
    <property type="entry name" value="Pentatricopeptide repeat-containing protein, chloroplastic"/>
    <property type="match status" value="1"/>
</dbReference>
<dbReference type="GO" id="GO:0003723">
    <property type="term" value="F:RNA binding"/>
    <property type="evidence" value="ECO:0007669"/>
    <property type="project" value="InterPro"/>
</dbReference>
<dbReference type="PROSITE" id="PS51375">
    <property type="entry name" value="PPR"/>
    <property type="match status" value="7"/>
</dbReference>
<accession>A0A8T2V2L8</accession>
<dbReference type="Pfam" id="PF01535">
    <property type="entry name" value="PPR"/>
    <property type="match status" value="3"/>
</dbReference>
<sequence>MRLQAFPILVSQPNSTDGTKFFMPAEIPSQENSCRGLRVQHLQPFPSEPSLIQSGLSYKSSASYLWDEWPPDISILPGKGANHDIGTMDFIERDFVDTMKSQLRESTDVKSPSRLHEHKKGYSESLSQGHVYELAQNLSKHDATQNRENEHFAVISDNEDVTVISIDSYLFHLQRHRYANNLTLARLMYAQLCAVGLETHEAVGNHVIPMFIDCGSLPDALRVFNYLLFPNEVSWTSLIVGHVSCGNPKDALHIYEQMQQENVNPKSYTLVAALQACAALKDFPWSLKIHSEAIANGFLDDSFVCNSLINSYAECGDLLQAEYVFNMCSVRDIVSWTSLLAGYVELGNPQHALDCLKQMQSEGVSPCEFTYACSLKACSNLGAFRKGQELHAEATSKGFDQCSHVANALIDLYGKCGSPFDAFQVFNLMPSRDVVSWTAVIAGYAECGPWLEALKLYDQMQIEGVYPNNITLASLIKACGRSGSQSRGYEVHTQVVLKGFDGETIVGNSLVSMYTKCFAFLEANQVFKMLTVKDAVSWTALIAGYTDSGDGLEALNCFDNMQLQYIPADAFTYSCVLKACSIIQDLQKGYKIHLHIIENDYEKDGPVCNALVDMYMKCGSIPEAHNVFDELQFRTVETWTSMIMGYSDGRMWPEVFHLFEQMQSDGIFPSAVTISSVLRACGNTGALERGRVIHKEFVTADALMIPTIANSLMSMYTKCGSLEEARKVFDKLHIRDATAYSVMIKGYGVIGEGKKAIECFRDMLKNGVSPDSVTFTCLLAACCHASLVYEGHALFRSMREDHGIEATLEHYVCMVGLFAKSGHLYEAERFLETFCLPYQRTWAALLSACKNYGEEELGNRSFEQLMIGNPYIPAWYVLMADTFAGSGNWNAASRLEELRKHSEIFKEPASALIEIEGQIHKFTVRNSPSKEVSDMVRSMNSRLKKEGHLPNLDSVLKSADDDEKEIGLCEHAEKLALAFGLIHTSQGQTIRVTKSMRICHDCHETNKFVSQIEKREIILRDDCSIHHFKDGSCSCGDNF</sequence>
<dbReference type="NCBIfam" id="TIGR00756">
    <property type="entry name" value="PPR"/>
    <property type="match status" value="7"/>
</dbReference>
<dbReference type="FunFam" id="1.25.40.10:FF:000227">
    <property type="entry name" value="Pentatricopeptide repeat-containing protein At3g13880"/>
    <property type="match status" value="1"/>
</dbReference>
<feature type="repeat" description="PPR" evidence="2">
    <location>
        <begin position="534"/>
        <end position="568"/>
    </location>
</feature>
<evidence type="ECO:0000313" key="5">
    <source>
        <dbReference type="Proteomes" id="UP000825935"/>
    </source>
</evidence>
<dbReference type="GO" id="GO:0009451">
    <property type="term" value="P:RNA modification"/>
    <property type="evidence" value="ECO:0007669"/>
    <property type="project" value="InterPro"/>
</dbReference>
<evidence type="ECO:0000313" key="4">
    <source>
        <dbReference type="EMBL" id="KAH7440183.1"/>
    </source>
</evidence>
<dbReference type="InterPro" id="IPR002885">
    <property type="entry name" value="PPR_rpt"/>
</dbReference>
<dbReference type="Gene3D" id="1.25.40.10">
    <property type="entry name" value="Tetratricopeptide repeat domain"/>
    <property type="match status" value="5"/>
</dbReference>
<dbReference type="AlphaFoldDB" id="A0A8T2V2L8"/>
<dbReference type="InterPro" id="IPR011990">
    <property type="entry name" value="TPR-like_helical_dom_sf"/>
</dbReference>
<dbReference type="FunFam" id="1.25.40.10:FF:000381">
    <property type="entry name" value="Pentatricopeptide repeat-containing protein"/>
    <property type="match status" value="1"/>
</dbReference>
<dbReference type="PANTHER" id="PTHR47926:SF533">
    <property type="entry name" value="DYW DOMAIN-CONTAINING PROTEIN"/>
    <property type="match status" value="1"/>
</dbReference>
<dbReference type="SUPFAM" id="SSF81901">
    <property type="entry name" value="HCP-like"/>
    <property type="match status" value="1"/>
</dbReference>
<feature type="repeat" description="PPR" evidence="2">
    <location>
        <begin position="332"/>
        <end position="366"/>
    </location>
</feature>
<gene>
    <name evidence="4" type="ORF">KP509_04G095300</name>
</gene>
<proteinExistence type="predicted"/>
<dbReference type="PANTHER" id="PTHR47926">
    <property type="entry name" value="PENTATRICOPEPTIDE REPEAT-CONTAINING PROTEIN"/>
    <property type="match status" value="1"/>
</dbReference>
<evidence type="ECO:0000259" key="3">
    <source>
        <dbReference type="Pfam" id="PF14432"/>
    </source>
</evidence>
<keyword evidence="1" id="KW-0677">Repeat</keyword>